<proteinExistence type="predicted"/>
<organism evidence="1 2">
    <name type="scientific">Elysia crispata</name>
    <name type="common">lettuce slug</name>
    <dbReference type="NCBI Taxonomy" id="231223"/>
    <lineage>
        <taxon>Eukaryota</taxon>
        <taxon>Metazoa</taxon>
        <taxon>Spiralia</taxon>
        <taxon>Lophotrochozoa</taxon>
        <taxon>Mollusca</taxon>
        <taxon>Gastropoda</taxon>
        <taxon>Heterobranchia</taxon>
        <taxon>Euthyneura</taxon>
        <taxon>Panpulmonata</taxon>
        <taxon>Sacoglossa</taxon>
        <taxon>Placobranchoidea</taxon>
        <taxon>Plakobranchidae</taxon>
        <taxon>Elysia</taxon>
    </lineage>
</organism>
<keyword evidence="2" id="KW-1185">Reference proteome</keyword>
<sequence>MHLDPTELEATPAAYFHQFTGKHDLIYHHASLFLVHPFRRSPHFSEPSGITDFSGFEQRHYISRRLCNSPECHEIRKWIAPAFSPTPAVQISRLGRTLNVHLLYPHKMTIHSKPTR</sequence>
<evidence type="ECO:0000313" key="2">
    <source>
        <dbReference type="Proteomes" id="UP001283361"/>
    </source>
</evidence>
<evidence type="ECO:0000313" key="1">
    <source>
        <dbReference type="EMBL" id="KAK3774808.1"/>
    </source>
</evidence>
<dbReference type="Proteomes" id="UP001283361">
    <property type="component" value="Unassembled WGS sequence"/>
</dbReference>
<reference evidence="1" key="1">
    <citation type="journal article" date="2023" name="G3 (Bethesda)">
        <title>A reference genome for the long-term kleptoplast-retaining sea slug Elysia crispata morphotype clarki.</title>
        <authorList>
            <person name="Eastman K.E."/>
            <person name="Pendleton A.L."/>
            <person name="Shaikh M.A."/>
            <person name="Suttiyut T."/>
            <person name="Ogas R."/>
            <person name="Tomko P."/>
            <person name="Gavelis G."/>
            <person name="Widhalm J.R."/>
            <person name="Wisecaver J.H."/>
        </authorList>
    </citation>
    <scope>NUCLEOTIDE SEQUENCE</scope>
    <source>
        <strain evidence="1">ECLA1</strain>
    </source>
</reference>
<name>A0AAE1DMF6_9GAST</name>
<comment type="caution">
    <text evidence="1">The sequence shown here is derived from an EMBL/GenBank/DDBJ whole genome shotgun (WGS) entry which is preliminary data.</text>
</comment>
<accession>A0AAE1DMF6</accession>
<gene>
    <name evidence="1" type="ORF">RRG08_018800</name>
</gene>
<dbReference type="EMBL" id="JAWDGP010003385">
    <property type="protein sequence ID" value="KAK3774808.1"/>
    <property type="molecule type" value="Genomic_DNA"/>
</dbReference>
<protein>
    <submittedName>
        <fullName evidence="1">Uncharacterized protein</fullName>
    </submittedName>
</protein>
<dbReference type="AlphaFoldDB" id="A0AAE1DMF6"/>